<dbReference type="Pfam" id="PF00953">
    <property type="entry name" value="Glycos_transf_4"/>
    <property type="match status" value="1"/>
</dbReference>
<protein>
    <recommendedName>
        <fullName evidence="9">Phospho-N-acetylmuramoyl-pentapeptide-transferase</fullName>
    </recommendedName>
</protein>
<evidence type="ECO:0000313" key="8">
    <source>
        <dbReference type="Proteomes" id="UP000176855"/>
    </source>
</evidence>
<dbReference type="GO" id="GO:0016780">
    <property type="term" value="F:phosphotransferase activity, for other substituted phosphate groups"/>
    <property type="evidence" value="ECO:0007669"/>
    <property type="project" value="InterPro"/>
</dbReference>
<reference evidence="7 8" key="1">
    <citation type="journal article" date="2016" name="Nat. Commun.">
        <title>Thousands of microbial genomes shed light on interconnected biogeochemical processes in an aquifer system.</title>
        <authorList>
            <person name="Anantharaman K."/>
            <person name="Brown C.T."/>
            <person name="Hug L.A."/>
            <person name="Sharon I."/>
            <person name="Castelle C.J."/>
            <person name="Probst A.J."/>
            <person name="Thomas B.C."/>
            <person name="Singh A."/>
            <person name="Wilkins M.J."/>
            <person name="Karaoz U."/>
            <person name="Brodie E.L."/>
            <person name="Williams K.H."/>
            <person name="Hubbard S.S."/>
            <person name="Banfield J.F."/>
        </authorList>
    </citation>
    <scope>NUCLEOTIDE SEQUENCE [LARGE SCALE GENOMIC DNA]</scope>
</reference>
<feature type="transmembrane region" description="Helical" evidence="6">
    <location>
        <begin position="281"/>
        <end position="302"/>
    </location>
</feature>
<feature type="transmembrane region" description="Helical" evidence="6">
    <location>
        <begin position="335"/>
        <end position="352"/>
    </location>
</feature>
<feature type="transmembrane region" description="Helical" evidence="6">
    <location>
        <begin position="176"/>
        <end position="198"/>
    </location>
</feature>
<feature type="transmembrane region" description="Helical" evidence="6">
    <location>
        <begin position="147"/>
        <end position="164"/>
    </location>
</feature>
<comment type="subcellular location">
    <subcellularLocation>
        <location evidence="1">Membrane</location>
        <topology evidence="1">Multi-pass membrane protein</topology>
    </subcellularLocation>
</comment>
<sequence>MTLLTFNVIKVLGVSVVASTVAILWCPLLIDFLYKHKLWKKSARTKAISGEDAVIFNALHKERETKVPRMGGLLIFITTVAVSFLFYIISILFPGSWLARINFLSRSQTWLPLFTFIAASLFGLLDDALVVSSLGKYIGGGISFKKRLLIVVLIGLACGLWFYSKLGWDVISIPLIGQFSIGILYIPLFVLVMVACWAGGIIDGLDGLSGGAFASIFGAFTIIAFSQGKVDLAAFCAAITGTLFAFLWFNIPPARFYMTEVGILGLTTTLAVVAFLTDSVFVLPIIAGLLVIEVGSVIIQLLSKKLLKKKIFLSTPIHHHFEAIGWPAYKVTMRFWVVGIVLAIIGVVIKLLG</sequence>
<keyword evidence="2" id="KW-0808">Transferase</keyword>
<keyword evidence="4 6" id="KW-1133">Transmembrane helix</keyword>
<gene>
    <name evidence="7" type="ORF">A2730_03615</name>
</gene>
<feature type="transmembrane region" description="Helical" evidence="6">
    <location>
        <begin position="113"/>
        <end position="135"/>
    </location>
</feature>
<evidence type="ECO:0000256" key="6">
    <source>
        <dbReference type="SAM" id="Phobius"/>
    </source>
</evidence>
<dbReference type="PANTHER" id="PTHR22926">
    <property type="entry name" value="PHOSPHO-N-ACETYLMURAMOYL-PENTAPEPTIDE-TRANSFERASE"/>
    <property type="match status" value="1"/>
</dbReference>
<dbReference type="AlphaFoldDB" id="A0A1G2HMV2"/>
<dbReference type="InterPro" id="IPR000715">
    <property type="entry name" value="Glycosyl_transferase_4"/>
</dbReference>
<dbReference type="GO" id="GO:0005886">
    <property type="term" value="C:plasma membrane"/>
    <property type="evidence" value="ECO:0007669"/>
    <property type="project" value="TreeGrafter"/>
</dbReference>
<dbReference type="PANTHER" id="PTHR22926:SF5">
    <property type="entry name" value="PHOSPHO-N-ACETYLMURAMOYL-PENTAPEPTIDE-TRANSFERASE HOMOLOG"/>
    <property type="match status" value="1"/>
</dbReference>
<evidence type="ECO:0000256" key="5">
    <source>
        <dbReference type="ARBA" id="ARBA00023136"/>
    </source>
</evidence>
<proteinExistence type="predicted"/>
<evidence type="ECO:0000256" key="1">
    <source>
        <dbReference type="ARBA" id="ARBA00004141"/>
    </source>
</evidence>
<dbReference type="EMBL" id="MHOO01000012">
    <property type="protein sequence ID" value="OGZ63610.1"/>
    <property type="molecule type" value="Genomic_DNA"/>
</dbReference>
<dbReference type="GO" id="GO:0044038">
    <property type="term" value="P:cell wall macromolecule biosynthetic process"/>
    <property type="evidence" value="ECO:0007669"/>
    <property type="project" value="TreeGrafter"/>
</dbReference>
<name>A0A1G2HMV2_9BACT</name>
<feature type="transmembrane region" description="Helical" evidence="6">
    <location>
        <begin position="12"/>
        <end position="34"/>
    </location>
</feature>
<evidence type="ECO:0000256" key="4">
    <source>
        <dbReference type="ARBA" id="ARBA00022989"/>
    </source>
</evidence>
<evidence type="ECO:0000256" key="2">
    <source>
        <dbReference type="ARBA" id="ARBA00022679"/>
    </source>
</evidence>
<evidence type="ECO:0008006" key="9">
    <source>
        <dbReference type="Google" id="ProtNLM"/>
    </source>
</evidence>
<feature type="transmembrane region" description="Helical" evidence="6">
    <location>
        <begin position="71"/>
        <end position="93"/>
    </location>
</feature>
<keyword evidence="5 6" id="KW-0472">Membrane</keyword>
<accession>A0A1G2HMV2</accession>
<dbReference type="GO" id="GO:0071555">
    <property type="term" value="P:cell wall organization"/>
    <property type="evidence" value="ECO:0007669"/>
    <property type="project" value="TreeGrafter"/>
</dbReference>
<organism evidence="7 8">
    <name type="scientific">Candidatus Staskawiczbacteria bacterium RIFCSPHIGHO2_01_FULL_39_25</name>
    <dbReference type="NCBI Taxonomy" id="1802202"/>
    <lineage>
        <taxon>Bacteria</taxon>
        <taxon>Candidatus Staskawicziibacteriota</taxon>
    </lineage>
</organism>
<evidence type="ECO:0000313" key="7">
    <source>
        <dbReference type="EMBL" id="OGZ63610.1"/>
    </source>
</evidence>
<feature type="transmembrane region" description="Helical" evidence="6">
    <location>
        <begin position="205"/>
        <end position="226"/>
    </location>
</feature>
<dbReference type="Proteomes" id="UP000176855">
    <property type="component" value="Unassembled WGS sequence"/>
</dbReference>
<feature type="transmembrane region" description="Helical" evidence="6">
    <location>
        <begin position="256"/>
        <end position="275"/>
    </location>
</feature>
<dbReference type="STRING" id="1802202.A2730_03615"/>
<comment type="caution">
    <text evidence="7">The sequence shown here is derived from an EMBL/GenBank/DDBJ whole genome shotgun (WGS) entry which is preliminary data.</text>
</comment>
<keyword evidence="3 6" id="KW-0812">Transmembrane</keyword>
<feature type="transmembrane region" description="Helical" evidence="6">
    <location>
        <begin position="232"/>
        <end position="249"/>
    </location>
</feature>
<evidence type="ECO:0000256" key="3">
    <source>
        <dbReference type="ARBA" id="ARBA00022692"/>
    </source>
</evidence>